<dbReference type="AlphaFoldDB" id="A0A3S1AJU6"/>
<keyword evidence="1" id="KW-0472">Membrane</keyword>
<keyword evidence="1" id="KW-1133">Transmembrane helix</keyword>
<sequence length="132" mass="14413">MKTAFSILLGFIPLWLFSALLHSIDIDVKRAGGINNPRMLISVTIIALILGIFASAPLVAFHKLGRRGYWVGLLIVSCILSIYVAAFGISATNLQGWLLAFTVIITVCATIFFLATVPGVLALRSYRSRFSR</sequence>
<dbReference type="EMBL" id="RSCL01000016">
    <property type="protein sequence ID" value="RUT02362.1"/>
    <property type="molecule type" value="Genomic_DNA"/>
</dbReference>
<name>A0A3S1AJU6_9CYAN</name>
<proteinExistence type="predicted"/>
<organism evidence="2 3">
    <name type="scientific">Dulcicalothrix desertica PCC 7102</name>
    <dbReference type="NCBI Taxonomy" id="232991"/>
    <lineage>
        <taxon>Bacteria</taxon>
        <taxon>Bacillati</taxon>
        <taxon>Cyanobacteriota</taxon>
        <taxon>Cyanophyceae</taxon>
        <taxon>Nostocales</taxon>
        <taxon>Calotrichaceae</taxon>
        <taxon>Dulcicalothrix</taxon>
    </lineage>
</organism>
<reference evidence="2" key="2">
    <citation type="journal article" date="2019" name="Genome Biol. Evol.">
        <title>Day and night: Metabolic profiles and evolutionary relationships of six axenic non-marine cyanobacteria.</title>
        <authorList>
            <person name="Will S.E."/>
            <person name="Henke P."/>
            <person name="Boedeker C."/>
            <person name="Huang S."/>
            <person name="Brinkmann H."/>
            <person name="Rohde M."/>
            <person name="Jarek M."/>
            <person name="Friedl T."/>
            <person name="Seufert S."/>
            <person name="Schumacher M."/>
            <person name="Overmann J."/>
            <person name="Neumann-Schaal M."/>
            <person name="Petersen J."/>
        </authorList>
    </citation>
    <scope>NUCLEOTIDE SEQUENCE [LARGE SCALE GENOMIC DNA]</scope>
    <source>
        <strain evidence="2">PCC 7102</strain>
    </source>
</reference>
<comment type="caution">
    <text evidence="2">The sequence shown here is derived from an EMBL/GenBank/DDBJ whole genome shotgun (WGS) entry which is preliminary data.</text>
</comment>
<keyword evidence="1" id="KW-0812">Transmembrane</keyword>
<dbReference type="RefSeq" id="WP_127084096.1">
    <property type="nucleotide sequence ID" value="NZ_RSCL01000016.1"/>
</dbReference>
<dbReference type="Proteomes" id="UP000271624">
    <property type="component" value="Unassembled WGS sequence"/>
</dbReference>
<reference evidence="2" key="1">
    <citation type="submission" date="2018-12" db="EMBL/GenBank/DDBJ databases">
        <authorList>
            <person name="Will S."/>
            <person name="Neumann-Schaal M."/>
            <person name="Henke P."/>
        </authorList>
    </citation>
    <scope>NUCLEOTIDE SEQUENCE</scope>
    <source>
        <strain evidence="2">PCC 7102</strain>
    </source>
</reference>
<evidence type="ECO:0000256" key="1">
    <source>
        <dbReference type="SAM" id="Phobius"/>
    </source>
</evidence>
<keyword evidence="3" id="KW-1185">Reference proteome</keyword>
<protein>
    <submittedName>
        <fullName evidence="2">Uncharacterized protein</fullName>
    </submittedName>
</protein>
<gene>
    <name evidence="2" type="ORF">DSM106972_058400</name>
</gene>
<feature type="transmembrane region" description="Helical" evidence="1">
    <location>
        <begin position="97"/>
        <end position="123"/>
    </location>
</feature>
<accession>A0A3S1AJU6</accession>
<evidence type="ECO:0000313" key="3">
    <source>
        <dbReference type="Proteomes" id="UP000271624"/>
    </source>
</evidence>
<feature type="transmembrane region" description="Helical" evidence="1">
    <location>
        <begin position="68"/>
        <end position="91"/>
    </location>
</feature>
<evidence type="ECO:0000313" key="2">
    <source>
        <dbReference type="EMBL" id="RUT02362.1"/>
    </source>
</evidence>
<feature type="transmembrane region" description="Helical" evidence="1">
    <location>
        <begin position="39"/>
        <end position="61"/>
    </location>
</feature>